<protein>
    <submittedName>
        <fullName evidence="3">Uncharacterized protein</fullName>
    </submittedName>
</protein>
<dbReference type="VEuPathDB" id="VectorBase:AFAF013594"/>
<evidence type="ECO:0000256" key="2">
    <source>
        <dbReference type="SAM" id="Phobius"/>
    </source>
</evidence>
<accession>A0A182QN90</accession>
<reference evidence="3" key="2">
    <citation type="submission" date="2020-05" db="UniProtKB">
        <authorList>
            <consortium name="EnsemblMetazoa"/>
        </authorList>
    </citation>
    <scope>IDENTIFICATION</scope>
    <source>
        <strain evidence="3">FAR1</strain>
    </source>
</reference>
<keyword evidence="2" id="KW-1133">Transmembrane helix</keyword>
<keyword evidence="4" id="KW-1185">Reference proteome</keyword>
<reference evidence="4" key="1">
    <citation type="submission" date="2014-01" db="EMBL/GenBank/DDBJ databases">
        <title>The Genome Sequence of Anopheles farauti FAR1 (V2).</title>
        <authorList>
            <consortium name="The Broad Institute Genomics Platform"/>
            <person name="Neafsey D.E."/>
            <person name="Besansky N."/>
            <person name="Howell P."/>
            <person name="Walton C."/>
            <person name="Young S.K."/>
            <person name="Zeng Q."/>
            <person name="Gargeya S."/>
            <person name="Fitzgerald M."/>
            <person name="Haas B."/>
            <person name="Abouelleil A."/>
            <person name="Allen A.W."/>
            <person name="Alvarado L."/>
            <person name="Arachchi H.M."/>
            <person name="Berlin A.M."/>
            <person name="Chapman S.B."/>
            <person name="Gainer-Dewar J."/>
            <person name="Goldberg J."/>
            <person name="Griggs A."/>
            <person name="Gujja S."/>
            <person name="Hansen M."/>
            <person name="Howarth C."/>
            <person name="Imamovic A."/>
            <person name="Ireland A."/>
            <person name="Larimer J."/>
            <person name="McCowan C."/>
            <person name="Murphy C."/>
            <person name="Pearson M."/>
            <person name="Poon T.W."/>
            <person name="Priest M."/>
            <person name="Roberts A."/>
            <person name="Saif S."/>
            <person name="Shea T."/>
            <person name="Sisk P."/>
            <person name="Sykes S."/>
            <person name="Wortman J."/>
            <person name="Nusbaum C."/>
            <person name="Birren B."/>
        </authorList>
    </citation>
    <scope>NUCLEOTIDE SEQUENCE [LARGE SCALE GENOMIC DNA]</scope>
    <source>
        <strain evidence="4">FAR1</strain>
    </source>
</reference>
<evidence type="ECO:0000313" key="4">
    <source>
        <dbReference type="Proteomes" id="UP000075886"/>
    </source>
</evidence>
<proteinExistence type="predicted"/>
<dbReference type="EnsemblMetazoa" id="AFAF013594-RA">
    <property type="protein sequence ID" value="AFAF013594-PA"/>
    <property type="gene ID" value="AFAF013594"/>
</dbReference>
<dbReference type="EMBL" id="AXCN02000817">
    <property type="status" value="NOT_ANNOTATED_CDS"/>
    <property type="molecule type" value="Genomic_DNA"/>
</dbReference>
<feature type="region of interest" description="Disordered" evidence="1">
    <location>
        <begin position="82"/>
        <end position="129"/>
    </location>
</feature>
<sequence length="231" mass="25380">MEKLLTITGTGRAIVNTPASAHNAPTNIPTSASHAAASKQPTKLLISDIAADGVKRSRTYSRIAKETGKHFGDLFRVVNQTRKHDDTEHEEEHQQRQLPGRRLERVDQDAQAGRVARQLEQPQDTHDRKRFQQPRLFAHPLADVGVEAQGGRQIDDVDGRFDKLDDVWCHLRALETMRPVRWVVVSGGAAEAGCLAVWALAVVVVVVVVVVEVPVVAVPEALLVVVLVDDP</sequence>
<keyword evidence="2" id="KW-0472">Membrane</keyword>
<organism evidence="3 4">
    <name type="scientific">Anopheles farauti</name>
    <dbReference type="NCBI Taxonomy" id="69004"/>
    <lineage>
        <taxon>Eukaryota</taxon>
        <taxon>Metazoa</taxon>
        <taxon>Ecdysozoa</taxon>
        <taxon>Arthropoda</taxon>
        <taxon>Hexapoda</taxon>
        <taxon>Insecta</taxon>
        <taxon>Pterygota</taxon>
        <taxon>Neoptera</taxon>
        <taxon>Endopterygota</taxon>
        <taxon>Diptera</taxon>
        <taxon>Nematocera</taxon>
        <taxon>Culicoidea</taxon>
        <taxon>Culicidae</taxon>
        <taxon>Anophelinae</taxon>
        <taxon>Anopheles</taxon>
    </lineage>
</organism>
<dbReference type="AlphaFoldDB" id="A0A182QN90"/>
<feature type="region of interest" description="Disordered" evidence="1">
    <location>
        <begin position="16"/>
        <end position="36"/>
    </location>
</feature>
<dbReference type="Proteomes" id="UP000075886">
    <property type="component" value="Unassembled WGS sequence"/>
</dbReference>
<feature type="compositionally biased region" description="Basic and acidic residues" evidence="1">
    <location>
        <begin position="82"/>
        <end position="108"/>
    </location>
</feature>
<feature type="compositionally biased region" description="Polar residues" evidence="1">
    <location>
        <begin position="17"/>
        <end position="33"/>
    </location>
</feature>
<name>A0A182QN90_9DIPT</name>
<evidence type="ECO:0000256" key="1">
    <source>
        <dbReference type="SAM" id="MobiDB-lite"/>
    </source>
</evidence>
<feature type="transmembrane region" description="Helical" evidence="2">
    <location>
        <begin position="195"/>
        <end position="228"/>
    </location>
</feature>
<evidence type="ECO:0000313" key="3">
    <source>
        <dbReference type="EnsemblMetazoa" id="AFAF013594-PA"/>
    </source>
</evidence>
<keyword evidence="2" id="KW-0812">Transmembrane</keyword>